<feature type="signal peptide" evidence="1">
    <location>
        <begin position="1"/>
        <end position="25"/>
    </location>
</feature>
<proteinExistence type="predicted"/>
<evidence type="ECO:0000313" key="3">
    <source>
        <dbReference type="Proteomes" id="UP000443582"/>
    </source>
</evidence>
<reference evidence="3" key="1">
    <citation type="journal article" date="2019" name="Int. J. Syst. Evol. Microbiol.">
        <title>Halobacteriovorax valvorus sp. nov., a novel prokaryotic predator isolated from coastal seawater of China.</title>
        <authorList>
            <person name="Chen M.-X."/>
        </authorList>
    </citation>
    <scope>NUCLEOTIDE SEQUENCE [LARGE SCALE GENOMIC DNA]</scope>
    <source>
        <strain evidence="3">BL9</strain>
    </source>
</reference>
<gene>
    <name evidence="2" type="ORF">DAY19_06125</name>
</gene>
<dbReference type="RefSeq" id="WP_114706324.1">
    <property type="nucleotide sequence ID" value="NZ_QDKL01000002.1"/>
</dbReference>
<name>A0ABY0IE76_9BACT</name>
<comment type="caution">
    <text evidence="2">The sequence shown here is derived from an EMBL/GenBank/DDBJ whole genome shotgun (WGS) entry which is preliminary data.</text>
</comment>
<protein>
    <submittedName>
        <fullName evidence="2">Uncharacterized protein</fullName>
    </submittedName>
</protein>
<sequence>MKKIIAKALIIATICTTALTSSVFAGFCADELLFDPSWPQNKISNVLQCERVKAKSYQLEENLLLGQTACFGIIKNQYADFKNTTYKVSFWNTQKDYEGLSIIPTILENGRMFEKAKVVVSNDGQTHLSFRDSGRGYTTEVGFNMDSPSTMKVHVFNKKLFSKKSIETAEYECSFE</sequence>
<evidence type="ECO:0000313" key="2">
    <source>
        <dbReference type="EMBL" id="RZF21257.1"/>
    </source>
</evidence>
<keyword evidence="3" id="KW-1185">Reference proteome</keyword>
<feature type="chain" id="PRO_5046445639" evidence="1">
    <location>
        <begin position="26"/>
        <end position="176"/>
    </location>
</feature>
<dbReference type="Proteomes" id="UP000443582">
    <property type="component" value="Unassembled WGS sequence"/>
</dbReference>
<accession>A0ABY0IE76</accession>
<organism evidence="2 3">
    <name type="scientific">Halobacteriovorax vibrionivorans</name>
    <dbReference type="NCBI Taxonomy" id="2152716"/>
    <lineage>
        <taxon>Bacteria</taxon>
        <taxon>Pseudomonadati</taxon>
        <taxon>Bdellovibrionota</taxon>
        <taxon>Bacteriovoracia</taxon>
        <taxon>Bacteriovoracales</taxon>
        <taxon>Halobacteriovoraceae</taxon>
        <taxon>Halobacteriovorax</taxon>
    </lineage>
</organism>
<dbReference type="EMBL" id="QDKL01000002">
    <property type="protein sequence ID" value="RZF21257.1"/>
    <property type="molecule type" value="Genomic_DNA"/>
</dbReference>
<evidence type="ECO:0000256" key="1">
    <source>
        <dbReference type="SAM" id="SignalP"/>
    </source>
</evidence>
<keyword evidence="1" id="KW-0732">Signal</keyword>